<gene>
    <name evidence="2" type="ORF">G3561_10810</name>
    <name evidence="3" type="ORF">GCE86_09230</name>
</gene>
<protein>
    <submittedName>
        <fullName evidence="2">DUF397 domain-containing protein</fullName>
    </submittedName>
</protein>
<dbReference type="EMBL" id="CP045309">
    <property type="protein sequence ID" value="QGL47209.1"/>
    <property type="molecule type" value="Genomic_DNA"/>
</dbReference>
<organism evidence="2 5">
    <name type="scientific">Micromonospora terminaliae</name>
    <dbReference type="NCBI Taxonomy" id="1914461"/>
    <lineage>
        <taxon>Bacteria</taxon>
        <taxon>Bacillati</taxon>
        <taxon>Actinomycetota</taxon>
        <taxon>Actinomycetes</taxon>
        <taxon>Micromonosporales</taxon>
        <taxon>Micromonosporaceae</taxon>
        <taxon>Micromonospora</taxon>
    </lineage>
</organism>
<proteinExistence type="predicted"/>
<dbReference type="Proteomes" id="UP000402241">
    <property type="component" value="Chromosome"/>
</dbReference>
<evidence type="ECO:0000259" key="1">
    <source>
        <dbReference type="Pfam" id="PF04149"/>
    </source>
</evidence>
<reference evidence="3 4" key="1">
    <citation type="submission" date="2019-10" db="EMBL/GenBank/DDBJ databases">
        <title>Genome Sequence of Micromonospora terminaliae DSM 101760.</title>
        <authorList>
            <person name="Guo L."/>
        </authorList>
    </citation>
    <scope>NUCLEOTIDE SEQUENCE [LARGE SCALE GENOMIC DNA]</scope>
    <source>
        <strain evidence="3 4">DSM 101760</strain>
    </source>
</reference>
<evidence type="ECO:0000313" key="5">
    <source>
        <dbReference type="Proteomes" id="UP000477779"/>
    </source>
</evidence>
<dbReference type="AlphaFoldDB" id="A0AAJ3DIQ7"/>
<name>A0AAJ3DIQ7_9ACTN</name>
<dbReference type="Pfam" id="PF04149">
    <property type="entry name" value="DUF397"/>
    <property type="match status" value="1"/>
</dbReference>
<sequence>MQWIRPNRCDNSGPNCLEVALAPDGGRLLRNSQRPEVTIKVDAQEWATFVDSVKAGQNL</sequence>
<dbReference type="Proteomes" id="UP000477779">
    <property type="component" value="Unassembled WGS sequence"/>
</dbReference>
<dbReference type="InterPro" id="IPR007278">
    <property type="entry name" value="DUF397"/>
</dbReference>
<keyword evidence="4" id="KW-1185">Reference proteome</keyword>
<dbReference type="EMBL" id="JAAHBZ010000003">
    <property type="protein sequence ID" value="NES28037.1"/>
    <property type="molecule type" value="Genomic_DNA"/>
</dbReference>
<feature type="domain" description="DUF397" evidence="1">
    <location>
        <begin position="2"/>
        <end position="54"/>
    </location>
</feature>
<evidence type="ECO:0000313" key="3">
    <source>
        <dbReference type="EMBL" id="QGL47209.1"/>
    </source>
</evidence>
<evidence type="ECO:0000313" key="4">
    <source>
        <dbReference type="Proteomes" id="UP000402241"/>
    </source>
</evidence>
<dbReference type="RefSeq" id="WP_154226556.1">
    <property type="nucleotide sequence ID" value="NZ_CP045309.1"/>
</dbReference>
<reference evidence="2 5" key="2">
    <citation type="submission" date="2020-02" db="EMBL/GenBank/DDBJ databases">
        <title>WGS of Micromonospora spp. isolated from hot spring.</title>
        <authorList>
            <person name="Thawai C."/>
        </authorList>
    </citation>
    <scope>NUCLEOTIDE SEQUENCE [LARGE SCALE GENOMIC DNA]</scope>
    <source>
        <strain evidence="2 5">TMS7</strain>
    </source>
</reference>
<evidence type="ECO:0000313" key="2">
    <source>
        <dbReference type="EMBL" id="NES28037.1"/>
    </source>
</evidence>
<accession>A0AAJ3DIQ7</accession>